<accession>A0ABV3LRK8</accession>
<sequence>MEFTKHADIPIGSRTLKLTVDVNTPTLIRQTGTLGTAEDKVKLSDFAAWLSQQPDTKDLPGADHLAAEMTELRAEIETTKEGGVTTVSYSLFAQFDVSLVGVAAAKLTSLTVTYVRPSKFFSLDAAIELTISAQQGEPPKIVLFTGELTKTRDEWTVTGQWQSEGEESGITAADIGRALSLA</sequence>
<evidence type="ECO:0000313" key="2">
    <source>
        <dbReference type="Proteomes" id="UP001553843"/>
    </source>
</evidence>
<dbReference type="RefSeq" id="WP_359771431.1">
    <property type="nucleotide sequence ID" value="NZ_JBEYRR010000001.1"/>
</dbReference>
<comment type="caution">
    <text evidence="1">The sequence shown here is derived from an EMBL/GenBank/DDBJ whole genome shotgun (WGS) entry which is preliminary data.</text>
</comment>
<proteinExistence type="predicted"/>
<protein>
    <submittedName>
        <fullName evidence="1">Uncharacterized protein</fullName>
    </submittedName>
</protein>
<keyword evidence="2" id="KW-1185">Reference proteome</keyword>
<reference evidence="1 2" key="1">
    <citation type="submission" date="2024-06" db="EMBL/GenBank/DDBJ databases">
        <title>The Natural Products Discovery Center: Release of the First 8490 Sequenced Strains for Exploring Actinobacteria Biosynthetic Diversity.</title>
        <authorList>
            <person name="Kalkreuter E."/>
            <person name="Kautsar S.A."/>
            <person name="Yang D."/>
            <person name="Bader C.D."/>
            <person name="Teijaro C.N."/>
            <person name="Fluegel L."/>
            <person name="Davis C.M."/>
            <person name="Simpson J.R."/>
            <person name="Lauterbach L."/>
            <person name="Steele A.D."/>
            <person name="Gui C."/>
            <person name="Meng S."/>
            <person name="Li G."/>
            <person name="Viehrig K."/>
            <person name="Ye F."/>
            <person name="Su P."/>
            <person name="Kiefer A.F."/>
            <person name="Nichols A."/>
            <person name="Cepeda A.J."/>
            <person name="Yan W."/>
            <person name="Fan B."/>
            <person name="Jiang Y."/>
            <person name="Adhikari A."/>
            <person name="Zheng C.-J."/>
            <person name="Schuster L."/>
            <person name="Cowan T.M."/>
            <person name="Smanski M.J."/>
            <person name="Chevrette M.G."/>
            <person name="De Carvalho L.P.S."/>
            <person name="Shen B."/>
        </authorList>
    </citation>
    <scope>NUCLEOTIDE SEQUENCE [LARGE SCALE GENOMIC DNA]</scope>
    <source>
        <strain evidence="1 2">NPDC047833</strain>
    </source>
</reference>
<organism evidence="1 2">
    <name type="scientific">Streptomyces huasconensis</name>
    <dbReference type="NCBI Taxonomy" id="1854574"/>
    <lineage>
        <taxon>Bacteria</taxon>
        <taxon>Bacillati</taxon>
        <taxon>Actinomycetota</taxon>
        <taxon>Actinomycetes</taxon>
        <taxon>Kitasatosporales</taxon>
        <taxon>Streptomycetaceae</taxon>
        <taxon>Streptomyces</taxon>
    </lineage>
</organism>
<dbReference type="Proteomes" id="UP001553843">
    <property type="component" value="Unassembled WGS sequence"/>
</dbReference>
<name>A0ABV3LRK8_9ACTN</name>
<dbReference type="EMBL" id="JBEYRS010000003">
    <property type="protein sequence ID" value="MEW2362094.1"/>
    <property type="molecule type" value="Genomic_DNA"/>
</dbReference>
<gene>
    <name evidence="1" type="ORF">AB0887_09055</name>
</gene>
<evidence type="ECO:0000313" key="1">
    <source>
        <dbReference type="EMBL" id="MEW2362094.1"/>
    </source>
</evidence>